<dbReference type="PRINTS" id="PR00723">
    <property type="entry name" value="SUBTILISIN"/>
</dbReference>
<dbReference type="Proteomes" id="UP000294257">
    <property type="component" value="Unassembled WGS sequence"/>
</dbReference>
<keyword evidence="1" id="KW-0645">Protease</keyword>
<keyword evidence="2" id="KW-0378">Hydrolase</keyword>
<dbReference type="GO" id="GO:0004252">
    <property type="term" value="F:serine-type endopeptidase activity"/>
    <property type="evidence" value="ECO:0007669"/>
    <property type="project" value="InterPro"/>
</dbReference>
<evidence type="ECO:0000256" key="3">
    <source>
        <dbReference type="ARBA" id="ARBA00022825"/>
    </source>
</evidence>
<proteinExistence type="predicted"/>
<evidence type="ECO:0000256" key="4">
    <source>
        <dbReference type="SAM" id="MobiDB-lite"/>
    </source>
</evidence>
<dbReference type="InterPro" id="IPR015500">
    <property type="entry name" value="Peptidase_S8_subtilisin-rel"/>
</dbReference>
<evidence type="ECO:0000259" key="5">
    <source>
        <dbReference type="Pfam" id="PF00082"/>
    </source>
</evidence>
<reference evidence="6 7" key="1">
    <citation type="submission" date="2019-02" db="EMBL/GenBank/DDBJ databases">
        <title>Genomic Encyclopedia of Type Strains, Phase IV (KMG-IV): sequencing the most valuable type-strain genomes for metagenomic binning, comparative biology and taxonomic classification.</title>
        <authorList>
            <person name="Goeker M."/>
        </authorList>
    </citation>
    <scope>NUCLEOTIDE SEQUENCE [LARGE SCALE GENOMIC DNA]</scope>
    <source>
        <strain evidence="6 7">DSM 101727</strain>
    </source>
</reference>
<dbReference type="InterPro" id="IPR034074">
    <property type="entry name" value="Y4bN_pept_dom"/>
</dbReference>
<dbReference type="AlphaFoldDB" id="A0A4Q7L6K9"/>
<dbReference type="InterPro" id="IPR036852">
    <property type="entry name" value="Peptidase_S8/S53_dom_sf"/>
</dbReference>
<dbReference type="GO" id="GO:0006508">
    <property type="term" value="P:proteolysis"/>
    <property type="evidence" value="ECO:0007669"/>
    <property type="project" value="UniProtKB-KW"/>
</dbReference>
<dbReference type="Pfam" id="PF00082">
    <property type="entry name" value="Peptidase_S8"/>
    <property type="match status" value="1"/>
</dbReference>
<keyword evidence="7" id="KW-1185">Reference proteome</keyword>
<keyword evidence="3" id="KW-0720">Serine protease</keyword>
<gene>
    <name evidence="6" type="ORF">EV193_101776</name>
</gene>
<feature type="region of interest" description="Disordered" evidence="4">
    <location>
        <begin position="750"/>
        <end position="770"/>
    </location>
</feature>
<dbReference type="Gene3D" id="3.40.50.200">
    <property type="entry name" value="Peptidase S8/S53 domain"/>
    <property type="match status" value="1"/>
</dbReference>
<evidence type="ECO:0000313" key="7">
    <source>
        <dbReference type="Proteomes" id="UP000294257"/>
    </source>
</evidence>
<comment type="caution">
    <text evidence="6">The sequence shown here is derived from an EMBL/GenBank/DDBJ whole genome shotgun (WGS) entry which is preliminary data.</text>
</comment>
<dbReference type="InterPro" id="IPR000209">
    <property type="entry name" value="Peptidase_S8/S53_dom"/>
</dbReference>
<dbReference type="SUPFAM" id="SSF52743">
    <property type="entry name" value="Subtilisin-like"/>
    <property type="match status" value="1"/>
</dbReference>
<name>A0A4Q7L6K9_9PSEU</name>
<feature type="domain" description="Peptidase S8/S53" evidence="5">
    <location>
        <begin position="283"/>
        <end position="644"/>
    </location>
</feature>
<feature type="region of interest" description="Disordered" evidence="4">
    <location>
        <begin position="1"/>
        <end position="41"/>
    </location>
</feature>
<dbReference type="OrthoDB" id="9768989at2"/>
<evidence type="ECO:0000256" key="2">
    <source>
        <dbReference type="ARBA" id="ARBA00022801"/>
    </source>
</evidence>
<dbReference type="EMBL" id="SGWQ01000001">
    <property type="protein sequence ID" value="RZS44896.1"/>
    <property type="molecule type" value="Genomic_DNA"/>
</dbReference>
<evidence type="ECO:0000313" key="6">
    <source>
        <dbReference type="EMBL" id="RZS44896.1"/>
    </source>
</evidence>
<accession>A0A4Q7L6K9</accession>
<dbReference type="CDD" id="cd04847">
    <property type="entry name" value="Peptidases_S8_Subtilisin_like_2"/>
    <property type="match status" value="1"/>
</dbReference>
<sequence>MPEPRNRPHLFIPSPAEAADYSPPPRAIEGQAVPVPAHRREHGQQLHDALRQVDADAEVRRRQRDVQVEGAVDGVYVSFESFPGVHLALKKLDPQQGTLHPELRSVQEVDLGDGVTVERATVFVPQGKLTHFLDRITQYVETADAAKPRNRDLVDRVQAVRTASIAAMWTDPPAEFPEPGQLFWWEAWLRRRDGNEVSRFRAFASATDLRTGSRSLGFGDRTVMLVEATVDQLASAVDVLDDLAELRRPHDPTQFLAETDATEQTAWIGDLVDRLEPADLEAPAVCVIDSGVHQEHPLLKASLPLEDCHAADLSWPVYDDRGHGTEMAGLALYGDLGQALSSPQPLRLRHRLESIKLLPPPPQQNAPDLYGAVTAAGTSRAEIQAPDRRRVYSLAVTAPMATSTNGAAAPAASGQPSSWSASLDALAAGRSVLADDDGLVFLDDADHDAKRLFVVSAGNVRSWHPGEEHLDRSDLEPVEDPAQAWNVLTVGAYTELDTMNGAAADFAGWTPWAPRGELSPFSRTSVAFSRVWPVKPDVVLEGGNVARSPDGTMFDTPPNLQLLTTNAPLGTTRLLTTTHATSAATAQAAALSASVIAEYPALWPETVRALIVHSAEWTPAMKGRFPAGKKKAPRIALHRRYGMGVPDLARATRSATDALTLIAQDTIHPFASGAMREIHYHDLPWPTEVLAGLGEAQVRLRVTLSYFIEPNPGRRGWRRRYSYASHGLRFDLRRAIESNAEFQKRINEKALSEDEQRASSSNDTGEWFFGPDHQRAPGSLHTDIWIGNAADLAQRGALAVFPVSGWWKENKARDRSADGARYALILSIETPALDVDVWTPVAQQINVPVSITTAT</sequence>
<protein>
    <submittedName>
        <fullName evidence="6">Subtilase family protein</fullName>
    </submittedName>
</protein>
<evidence type="ECO:0000256" key="1">
    <source>
        <dbReference type="ARBA" id="ARBA00022670"/>
    </source>
</evidence>
<organism evidence="6 7">
    <name type="scientific">Herbihabitans rhizosphaerae</name>
    <dbReference type="NCBI Taxonomy" id="1872711"/>
    <lineage>
        <taxon>Bacteria</taxon>
        <taxon>Bacillati</taxon>
        <taxon>Actinomycetota</taxon>
        <taxon>Actinomycetes</taxon>
        <taxon>Pseudonocardiales</taxon>
        <taxon>Pseudonocardiaceae</taxon>
        <taxon>Herbihabitans</taxon>
    </lineage>
</organism>